<comment type="caution">
    <text evidence="1">The sequence shown here is derived from an EMBL/GenBank/DDBJ whole genome shotgun (WGS) entry which is preliminary data.</text>
</comment>
<sequence>MSSPYTVTMEFDSIDKLKEFLDKRTREISAELAEIIKKLEVISSMVEAKRRLMSLFKVQTPGEPPKEGVKITEDTTLYIDPPPEVLSDIYENLNNILNKKLNAYRNLKNAVAQIPSSNVPINITLVLENDFPKYLLIRPK</sequence>
<dbReference type="AlphaFoldDB" id="A0A7C1IEZ7"/>
<protein>
    <submittedName>
        <fullName evidence="1">Uncharacterized protein</fullName>
    </submittedName>
</protein>
<organism evidence="1">
    <name type="scientific">Fervidicoccus fontis</name>
    <dbReference type="NCBI Taxonomy" id="683846"/>
    <lineage>
        <taxon>Archaea</taxon>
        <taxon>Thermoproteota</taxon>
        <taxon>Thermoprotei</taxon>
        <taxon>Fervidicoccales</taxon>
        <taxon>Fervidicoccaceae</taxon>
        <taxon>Fervidicoccus</taxon>
    </lineage>
</organism>
<proteinExistence type="predicted"/>
<name>A0A7C1IEZ7_9CREN</name>
<reference evidence="1" key="1">
    <citation type="journal article" date="2020" name="mSystems">
        <title>Genome- and Community-Level Interaction Insights into Carbon Utilization and Element Cycling Functions of Hydrothermarchaeota in Hydrothermal Sediment.</title>
        <authorList>
            <person name="Zhou Z."/>
            <person name="Liu Y."/>
            <person name="Xu W."/>
            <person name="Pan J."/>
            <person name="Luo Z.H."/>
            <person name="Li M."/>
        </authorList>
    </citation>
    <scope>NUCLEOTIDE SEQUENCE [LARGE SCALE GENOMIC DNA]</scope>
    <source>
        <strain evidence="1">SpSt-123</strain>
    </source>
</reference>
<gene>
    <name evidence="1" type="ORF">ENO04_01415</name>
</gene>
<accession>A0A7C1IEZ7</accession>
<evidence type="ECO:0000313" key="1">
    <source>
        <dbReference type="EMBL" id="HDS10271.1"/>
    </source>
</evidence>
<dbReference type="EMBL" id="DSDY01000049">
    <property type="protein sequence ID" value="HDS10271.1"/>
    <property type="molecule type" value="Genomic_DNA"/>
</dbReference>